<proteinExistence type="predicted"/>
<accession>A0A6G1GPU4</accession>
<protein>
    <recommendedName>
        <fullName evidence="1">Heterokaryon incompatibility domain-containing protein</fullName>
    </recommendedName>
</protein>
<feature type="non-terminal residue" evidence="2">
    <location>
        <position position="1"/>
    </location>
</feature>
<evidence type="ECO:0000313" key="3">
    <source>
        <dbReference type="Proteomes" id="UP000800041"/>
    </source>
</evidence>
<dbReference type="InterPro" id="IPR052895">
    <property type="entry name" value="HetReg/Transcr_Mod"/>
</dbReference>
<keyword evidence="3" id="KW-1185">Reference proteome</keyword>
<dbReference type="Proteomes" id="UP000800041">
    <property type="component" value="Unassembled WGS sequence"/>
</dbReference>
<feature type="domain" description="Heterokaryon incompatibility" evidence="1">
    <location>
        <begin position="1"/>
        <end position="85"/>
    </location>
</feature>
<dbReference type="Pfam" id="PF06985">
    <property type="entry name" value="HET"/>
    <property type="match status" value="1"/>
</dbReference>
<reference evidence="2" key="1">
    <citation type="journal article" date="2020" name="Stud. Mycol.">
        <title>101 Dothideomycetes genomes: a test case for predicting lifestyles and emergence of pathogens.</title>
        <authorList>
            <person name="Haridas S."/>
            <person name="Albert R."/>
            <person name="Binder M."/>
            <person name="Bloem J."/>
            <person name="Labutti K."/>
            <person name="Salamov A."/>
            <person name="Andreopoulos B."/>
            <person name="Baker S."/>
            <person name="Barry K."/>
            <person name="Bills G."/>
            <person name="Bluhm B."/>
            <person name="Cannon C."/>
            <person name="Castanera R."/>
            <person name="Culley D."/>
            <person name="Daum C."/>
            <person name="Ezra D."/>
            <person name="Gonzalez J."/>
            <person name="Henrissat B."/>
            <person name="Kuo A."/>
            <person name="Liang C."/>
            <person name="Lipzen A."/>
            <person name="Lutzoni F."/>
            <person name="Magnuson J."/>
            <person name="Mondo S."/>
            <person name="Nolan M."/>
            <person name="Ohm R."/>
            <person name="Pangilinan J."/>
            <person name="Park H.-J."/>
            <person name="Ramirez L."/>
            <person name="Alfaro M."/>
            <person name="Sun H."/>
            <person name="Tritt A."/>
            <person name="Yoshinaga Y."/>
            <person name="Zwiers L.-H."/>
            <person name="Turgeon B."/>
            <person name="Goodwin S."/>
            <person name="Spatafora J."/>
            <person name="Crous P."/>
            <person name="Grigoriev I."/>
        </authorList>
    </citation>
    <scope>NUCLEOTIDE SEQUENCE</scope>
    <source>
        <strain evidence="2">CBS 113979</strain>
    </source>
</reference>
<dbReference type="PANTHER" id="PTHR24148:SF64">
    <property type="entry name" value="HETEROKARYON INCOMPATIBILITY DOMAIN-CONTAINING PROTEIN"/>
    <property type="match status" value="1"/>
</dbReference>
<dbReference type="EMBL" id="ML977181">
    <property type="protein sequence ID" value="KAF1982758.1"/>
    <property type="molecule type" value="Genomic_DNA"/>
</dbReference>
<name>A0A6G1GPU4_9PEZI</name>
<dbReference type="AlphaFoldDB" id="A0A6G1GPU4"/>
<feature type="non-terminal residue" evidence="2">
    <location>
        <position position="87"/>
    </location>
</feature>
<dbReference type="PANTHER" id="PTHR24148">
    <property type="entry name" value="ANKYRIN REPEAT DOMAIN-CONTAINING PROTEIN 39 HOMOLOG-RELATED"/>
    <property type="match status" value="1"/>
</dbReference>
<gene>
    <name evidence="2" type="ORF">K402DRAFT_295350</name>
</gene>
<sequence length="87" mass="9953">YDALSYAWESDKGTTIIQVDGHHLQVTRNLAHALRRLRRPGVARTLWVDAICINQSDNEEKSRQVGMMKNIYESASFVLIWLGPEPD</sequence>
<evidence type="ECO:0000259" key="1">
    <source>
        <dbReference type="Pfam" id="PF06985"/>
    </source>
</evidence>
<dbReference type="InterPro" id="IPR010730">
    <property type="entry name" value="HET"/>
</dbReference>
<dbReference type="OrthoDB" id="2157530at2759"/>
<evidence type="ECO:0000313" key="2">
    <source>
        <dbReference type="EMBL" id="KAF1982758.1"/>
    </source>
</evidence>
<organism evidence="2 3">
    <name type="scientific">Aulographum hederae CBS 113979</name>
    <dbReference type="NCBI Taxonomy" id="1176131"/>
    <lineage>
        <taxon>Eukaryota</taxon>
        <taxon>Fungi</taxon>
        <taxon>Dikarya</taxon>
        <taxon>Ascomycota</taxon>
        <taxon>Pezizomycotina</taxon>
        <taxon>Dothideomycetes</taxon>
        <taxon>Pleosporomycetidae</taxon>
        <taxon>Aulographales</taxon>
        <taxon>Aulographaceae</taxon>
    </lineage>
</organism>